<comment type="caution">
    <text evidence="2">The sequence shown here is derived from an EMBL/GenBank/DDBJ whole genome shotgun (WGS) entry which is preliminary data.</text>
</comment>
<evidence type="ECO:0000256" key="1">
    <source>
        <dbReference type="SAM" id="Phobius"/>
    </source>
</evidence>
<dbReference type="EMBL" id="QCZH01000003">
    <property type="protein sequence ID" value="PWA10474.1"/>
    <property type="molecule type" value="Genomic_DNA"/>
</dbReference>
<protein>
    <submittedName>
        <fullName evidence="2">Uncharacterized protein</fullName>
    </submittedName>
</protein>
<sequence length="165" mass="19397">MKFIFKKNNKNSPAEGYDFRENLLKRFDEANLRLQYKCANWLERKTAHLSRKGWIAILFCFIIFTGGCSIYIIVNSFSVDMTKSITINKISKPTNMVPFENETIQLNATISKIEFERIVRFREYMDSLGRSPTGKKRYDSIAQYRPGLLDSLAIVEHYYHSQFKK</sequence>
<accession>A0A2U1JZV4</accession>
<organism evidence="2 3">
    <name type="scientific">Flavobacterium laiguense</name>
    <dbReference type="NCBI Taxonomy" id="2169409"/>
    <lineage>
        <taxon>Bacteria</taxon>
        <taxon>Pseudomonadati</taxon>
        <taxon>Bacteroidota</taxon>
        <taxon>Flavobacteriia</taxon>
        <taxon>Flavobacteriales</taxon>
        <taxon>Flavobacteriaceae</taxon>
        <taxon>Flavobacterium</taxon>
    </lineage>
</organism>
<keyword evidence="3" id="KW-1185">Reference proteome</keyword>
<dbReference type="OrthoDB" id="670725at2"/>
<evidence type="ECO:0000313" key="3">
    <source>
        <dbReference type="Proteomes" id="UP000245618"/>
    </source>
</evidence>
<evidence type="ECO:0000313" key="2">
    <source>
        <dbReference type="EMBL" id="PWA10474.1"/>
    </source>
</evidence>
<keyword evidence="1" id="KW-0812">Transmembrane</keyword>
<proteinExistence type="predicted"/>
<keyword evidence="1" id="KW-0472">Membrane</keyword>
<feature type="transmembrane region" description="Helical" evidence="1">
    <location>
        <begin position="54"/>
        <end position="74"/>
    </location>
</feature>
<gene>
    <name evidence="2" type="ORF">DB891_04385</name>
</gene>
<reference evidence="2 3" key="1">
    <citation type="submission" date="2018-04" db="EMBL/GenBank/DDBJ databases">
        <title>Flavobacterium sp. nov., isolated from glacier ice.</title>
        <authorList>
            <person name="Liu Q."/>
            <person name="Xin Y.-H."/>
        </authorList>
    </citation>
    <scope>NUCLEOTIDE SEQUENCE [LARGE SCALE GENOMIC DNA]</scope>
    <source>
        <strain evidence="2 3">LB2P30</strain>
    </source>
</reference>
<dbReference type="Proteomes" id="UP000245618">
    <property type="component" value="Unassembled WGS sequence"/>
</dbReference>
<dbReference type="RefSeq" id="WP_116760983.1">
    <property type="nucleotide sequence ID" value="NZ_QCZH01000003.1"/>
</dbReference>
<name>A0A2U1JZV4_9FLAO</name>
<dbReference type="AlphaFoldDB" id="A0A2U1JZV4"/>
<keyword evidence="1" id="KW-1133">Transmembrane helix</keyword>